<keyword evidence="3" id="KW-0862">Zinc</keyword>
<feature type="region of interest" description="Disordered" evidence="5">
    <location>
        <begin position="1"/>
        <end position="21"/>
    </location>
</feature>
<dbReference type="Gene3D" id="3.30.40.10">
    <property type="entry name" value="Zinc/RING finger domain, C3HC4 (zinc finger)"/>
    <property type="match status" value="1"/>
</dbReference>
<gene>
    <name evidence="8" type="ORF">MCHLO_08182</name>
</gene>
<keyword evidence="6" id="KW-0472">Membrane</keyword>
<keyword evidence="2 4" id="KW-0863">Zinc-finger</keyword>
<dbReference type="EMBL" id="DF846796">
    <property type="protein sequence ID" value="GAT51000.1"/>
    <property type="molecule type" value="Genomic_DNA"/>
</dbReference>
<evidence type="ECO:0000256" key="4">
    <source>
        <dbReference type="PROSITE-ProRule" id="PRU00175"/>
    </source>
</evidence>
<sequence>MNKTGRNRPRPIRTGTLELKRKDAEAEYTRFALDLGAESPGASGSASPPPPSPLFLRRRRPSFTVNRLGSGSGTRLALRRPKPKREPSGDCGICFEQAVNPTRTSCCQHLFCADHIAEWLHGPSADGRCPACRERSVTPTPMGSPPRVGSPVPQSQETTSATVNIELEGKKEVSVPTSAASAQVPAATESVGNAAAVRTAGCLLLLALLAGIGRWVL</sequence>
<dbReference type="Pfam" id="PF00097">
    <property type="entry name" value="zf-C3HC4"/>
    <property type="match status" value="1"/>
</dbReference>
<organism evidence="8 9">
    <name type="scientific">Mycena chlorophos</name>
    <name type="common">Agaric fungus</name>
    <name type="synonym">Agaricus chlorophos</name>
    <dbReference type="NCBI Taxonomy" id="658473"/>
    <lineage>
        <taxon>Eukaryota</taxon>
        <taxon>Fungi</taxon>
        <taxon>Dikarya</taxon>
        <taxon>Basidiomycota</taxon>
        <taxon>Agaricomycotina</taxon>
        <taxon>Agaricomycetes</taxon>
        <taxon>Agaricomycetidae</taxon>
        <taxon>Agaricales</taxon>
        <taxon>Marasmiineae</taxon>
        <taxon>Mycenaceae</taxon>
        <taxon>Mycena</taxon>
    </lineage>
</organism>
<feature type="region of interest" description="Disordered" evidence="5">
    <location>
        <begin position="35"/>
        <end position="89"/>
    </location>
</feature>
<feature type="region of interest" description="Disordered" evidence="5">
    <location>
        <begin position="137"/>
        <end position="158"/>
    </location>
</feature>
<evidence type="ECO:0000313" key="8">
    <source>
        <dbReference type="EMBL" id="GAT51000.1"/>
    </source>
</evidence>
<dbReference type="InterPro" id="IPR013083">
    <property type="entry name" value="Znf_RING/FYVE/PHD"/>
</dbReference>
<keyword evidence="6" id="KW-1133">Transmembrane helix</keyword>
<dbReference type="Proteomes" id="UP000815677">
    <property type="component" value="Unassembled WGS sequence"/>
</dbReference>
<proteinExistence type="predicted"/>
<evidence type="ECO:0000256" key="1">
    <source>
        <dbReference type="ARBA" id="ARBA00022723"/>
    </source>
</evidence>
<keyword evidence="1" id="KW-0479">Metal-binding</keyword>
<dbReference type="PROSITE" id="PS50089">
    <property type="entry name" value="ZF_RING_2"/>
    <property type="match status" value="1"/>
</dbReference>
<evidence type="ECO:0000256" key="2">
    <source>
        <dbReference type="ARBA" id="ARBA00022771"/>
    </source>
</evidence>
<name>A0ABQ0LIX8_MYCCL</name>
<feature type="compositionally biased region" description="Basic residues" evidence="5">
    <location>
        <begin position="1"/>
        <end position="11"/>
    </location>
</feature>
<reference evidence="8" key="1">
    <citation type="submission" date="2014-09" db="EMBL/GenBank/DDBJ databases">
        <title>Genome sequence of the luminous mushroom Mycena chlorophos for searching fungal bioluminescence genes.</title>
        <authorList>
            <person name="Tanaka Y."/>
            <person name="Kasuga D."/>
            <person name="Oba Y."/>
            <person name="Hase S."/>
            <person name="Sato K."/>
            <person name="Oba Y."/>
            <person name="Sakakibara Y."/>
        </authorList>
    </citation>
    <scope>NUCLEOTIDE SEQUENCE</scope>
</reference>
<protein>
    <recommendedName>
        <fullName evidence="7">RING-type domain-containing protein</fullName>
    </recommendedName>
</protein>
<dbReference type="SUPFAM" id="SSF57850">
    <property type="entry name" value="RING/U-box"/>
    <property type="match status" value="1"/>
</dbReference>
<dbReference type="InterPro" id="IPR001841">
    <property type="entry name" value="Znf_RING"/>
</dbReference>
<evidence type="ECO:0000259" key="7">
    <source>
        <dbReference type="PROSITE" id="PS50089"/>
    </source>
</evidence>
<keyword evidence="9" id="KW-1185">Reference proteome</keyword>
<evidence type="ECO:0000256" key="5">
    <source>
        <dbReference type="SAM" id="MobiDB-lite"/>
    </source>
</evidence>
<feature type="transmembrane region" description="Helical" evidence="6">
    <location>
        <begin position="195"/>
        <end position="216"/>
    </location>
</feature>
<evidence type="ECO:0000313" key="9">
    <source>
        <dbReference type="Proteomes" id="UP000815677"/>
    </source>
</evidence>
<accession>A0ABQ0LIX8</accession>
<evidence type="ECO:0000256" key="6">
    <source>
        <dbReference type="SAM" id="Phobius"/>
    </source>
</evidence>
<evidence type="ECO:0000256" key="3">
    <source>
        <dbReference type="ARBA" id="ARBA00022833"/>
    </source>
</evidence>
<feature type="domain" description="RING-type" evidence="7">
    <location>
        <begin position="91"/>
        <end position="133"/>
    </location>
</feature>
<keyword evidence="6" id="KW-0812">Transmembrane</keyword>
<dbReference type="InterPro" id="IPR018957">
    <property type="entry name" value="Znf_C3HC4_RING-type"/>
</dbReference>